<organism evidence="2 3">
    <name type="scientific">Toxocara canis</name>
    <name type="common">Canine roundworm</name>
    <dbReference type="NCBI Taxonomy" id="6265"/>
    <lineage>
        <taxon>Eukaryota</taxon>
        <taxon>Metazoa</taxon>
        <taxon>Ecdysozoa</taxon>
        <taxon>Nematoda</taxon>
        <taxon>Chromadorea</taxon>
        <taxon>Rhabditida</taxon>
        <taxon>Spirurina</taxon>
        <taxon>Ascaridomorpha</taxon>
        <taxon>Ascaridoidea</taxon>
        <taxon>Toxocaridae</taxon>
        <taxon>Toxocara</taxon>
    </lineage>
</organism>
<dbReference type="WBParaSite" id="TCNE_0000561001-mRNA-1">
    <property type="protein sequence ID" value="TCNE_0000561001-mRNA-1"/>
    <property type="gene ID" value="TCNE_0000561001"/>
</dbReference>
<evidence type="ECO:0000313" key="3">
    <source>
        <dbReference type="WBParaSite" id="TCNE_0000561001-mRNA-1"/>
    </source>
</evidence>
<proteinExistence type="predicted"/>
<gene>
    <name evidence="1" type="ORF">TCNE_LOCUS5610</name>
</gene>
<accession>A0A183UAU0</accession>
<dbReference type="AlphaFoldDB" id="A0A183UAU0"/>
<reference evidence="3" key="1">
    <citation type="submission" date="2016-06" db="UniProtKB">
        <authorList>
            <consortium name="WormBaseParasite"/>
        </authorList>
    </citation>
    <scope>IDENTIFICATION</scope>
</reference>
<reference evidence="1 2" key="2">
    <citation type="submission" date="2018-11" db="EMBL/GenBank/DDBJ databases">
        <authorList>
            <consortium name="Pathogen Informatics"/>
        </authorList>
    </citation>
    <scope>NUCLEOTIDE SEQUENCE [LARGE SCALE GENOMIC DNA]</scope>
</reference>
<name>A0A183UAU0_TOXCA</name>
<sequence>MAGFVVYPRKKLRSFDIEYEDIFYAWQLCYSITHSRKVNATISVHEIECGGEGDLIVKWTSCGIAKL</sequence>
<evidence type="ECO:0000313" key="1">
    <source>
        <dbReference type="EMBL" id="VDM36789.1"/>
    </source>
</evidence>
<dbReference type="Proteomes" id="UP000050794">
    <property type="component" value="Unassembled WGS sequence"/>
</dbReference>
<keyword evidence="2" id="KW-1185">Reference proteome</keyword>
<protein>
    <submittedName>
        <fullName evidence="3">DUF2575 domain-containing protein</fullName>
    </submittedName>
</protein>
<dbReference type="EMBL" id="UYWY01019373">
    <property type="protein sequence ID" value="VDM36789.1"/>
    <property type="molecule type" value="Genomic_DNA"/>
</dbReference>
<evidence type="ECO:0000313" key="2">
    <source>
        <dbReference type="Proteomes" id="UP000050794"/>
    </source>
</evidence>